<reference evidence="1" key="1">
    <citation type="journal article" date="2014" name="Int. J. Syst. Evol. Microbiol.">
        <title>Complete genome sequence of Corynebacterium casei LMG S-19264T (=DSM 44701T), isolated from a smear-ripened cheese.</title>
        <authorList>
            <consortium name="US DOE Joint Genome Institute (JGI-PGF)"/>
            <person name="Walter F."/>
            <person name="Albersmeier A."/>
            <person name="Kalinowski J."/>
            <person name="Ruckert C."/>
        </authorList>
    </citation>
    <scope>NUCLEOTIDE SEQUENCE</scope>
    <source>
        <strain evidence="1">CGMCC 1.15179</strain>
    </source>
</reference>
<keyword evidence="2" id="KW-1185">Reference proteome</keyword>
<evidence type="ECO:0000313" key="1">
    <source>
        <dbReference type="EMBL" id="GGE06227.1"/>
    </source>
</evidence>
<dbReference type="EMBL" id="BMHQ01000001">
    <property type="protein sequence ID" value="GGE06227.1"/>
    <property type="molecule type" value="Genomic_DNA"/>
</dbReference>
<comment type="caution">
    <text evidence="1">The sequence shown here is derived from an EMBL/GenBank/DDBJ whole genome shotgun (WGS) entry which is preliminary data.</text>
</comment>
<protein>
    <submittedName>
        <fullName evidence="1">Uncharacterized protein</fullName>
    </submittedName>
</protein>
<dbReference type="AlphaFoldDB" id="A0A8J2VBJ4"/>
<accession>A0A8J2VBJ4</accession>
<name>A0A8J2VBJ4_9BACL</name>
<sequence>MAPAVVPPGLVGGLIEAGLNKSPQLSMKQDFRYNGSYEGWDSGKTRRVKDTCPKRFSMV</sequence>
<gene>
    <name evidence="1" type="ORF">GCM10011571_04160</name>
</gene>
<proteinExistence type="predicted"/>
<dbReference type="Proteomes" id="UP000625210">
    <property type="component" value="Unassembled WGS sequence"/>
</dbReference>
<organism evidence="1 2">
    <name type="scientific">Marinithermofilum abyssi</name>
    <dbReference type="NCBI Taxonomy" id="1571185"/>
    <lineage>
        <taxon>Bacteria</taxon>
        <taxon>Bacillati</taxon>
        <taxon>Bacillota</taxon>
        <taxon>Bacilli</taxon>
        <taxon>Bacillales</taxon>
        <taxon>Thermoactinomycetaceae</taxon>
        <taxon>Marinithermofilum</taxon>
    </lineage>
</organism>
<reference evidence="1" key="2">
    <citation type="submission" date="2020-09" db="EMBL/GenBank/DDBJ databases">
        <authorList>
            <person name="Sun Q."/>
            <person name="Zhou Y."/>
        </authorList>
    </citation>
    <scope>NUCLEOTIDE SEQUENCE</scope>
    <source>
        <strain evidence="1">CGMCC 1.15179</strain>
    </source>
</reference>
<evidence type="ECO:0000313" key="2">
    <source>
        <dbReference type="Proteomes" id="UP000625210"/>
    </source>
</evidence>